<accession>A0A2W5WSW7</accession>
<dbReference type="Proteomes" id="UP000248783">
    <property type="component" value="Unassembled WGS sequence"/>
</dbReference>
<keyword evidence="5" id="KW-1185">Reference proteome</keyword>
<reference evidence="4 5" key="1">
    <citation type="submission" date="2018-06" db="EMBL/GenBank/DDBJ databases">
        <title>Whole genome sequencing of a novel hydrocarbon degrading bacterial strain, PW21 isolated from oil contaminated produced water sample.</title>
        <authorList>
            <person name="Nagkirti P."/>
            <person name="Shaikh A."/>
            <person name="Gowdaman V."/>
            <person name="Engineer A.E."/>
            <person name="Dagar S."/>
            <person name="Dhakephalkar P.K."/>
        </authorList>
    </citation>
    <scope>NUCLEOTIDE SEQUENCE [LARGE SCALE GENOMIC DNA]</scope>
    <source>
        <strain evidence="4 5">PW21</strain>
    </source>
</reference>
<protein>
    <submittedName>
        <fullName evidence="4">Uncharacterized protein</fullName>
    </submittedName>
</protein>
<proteinExistence type="predicted"/>
<dbReference type="Gene3D" id="1.20.120.20">
    <property type="entry name" value="Apolipoprotein"/>
    <property type="match status" value="1"/>
</dbReference>
<feature type="compositionally biased region" description="Low complexity" evidence="2">
    <location>
        <begin position="634"/>
        <end position="665"/>
    </location>
</feature>
<organism evidence="4 5">
    <name type="scientific">Xylanimonas oleitrophica</name>
    <dbReference type="NCBI Taxonomy" id="2607479"/>
    <lineage>
        <taxon>Bacteria</taxon>
        <taxon>Bacillati</taxon>
        <taxon>Actinomycetota</taxon>
        <taxon>Actinomycetes</taxon>
        <taxon>Micrococcales</taxon>
        <taxon>Promicromonosporaceae</taxon>
        <taxon>Xylanimonas</taxon>
    </lineage>
</organism>
<sequence>MTSGNTRTAGYRARRPRRVAGATAASAVVVALLATACTAPPTVQNPSRVLQSVEASLSTDGSVTGLASTAVYVDDVAGASSSSQTSFEPKDVVDALPVRVTTRYRTADGSGTDLADLAGRTGRLEITLTVENLTVAPRELVYDAAGQSRTAPALVGAPFSVAASTVLEGVAPSRVVTETTDQGRGTNGIVSATPEGDAVVQWGALLAPPRSGASTTLQLVVDAHDFVPPRFDIAAQPGLSTDLSVDGVLASAFTTGPTSELALQQRTIELVGDVNEVLTRAGQTITEVRANLDTTSQTLGANAARRLSQSSGSLAGTMQELDRQLAALRSDLESTATETRSTVLEQMREAVTSVDDMLGDTSAEAPRIELSGTGCAAEAQAPLAPSDVYSSLLLVSAQLDGYARANARCQREVVAALEAMVGPETPDEAQCVQPSMTCALYRSSFAISTALIALVTSGEQLVEELQPEIVDPAIASYGDVSEGVDAVVGQLATLSSEVTEGSPDGGALQALRASVDALRTDLTGLAAHTDALRGKATEQVEAIGADDEPGTTLRGQNAALAEEVCALVARREGGRGLTPEQADRLVGSYLTGETCPAPPAPEPSAPQGDETGGAEAEPAEDAPSPWWFRKRTAGAEATPAPSEAPSDDPSAPSTSPSAAPSATPTRPAPDQPMSARLAAQAQAWDELRALADETGAAVTATLERVDALGGSLDGTTGTVTELQALAEGLRESADGLQRRLDALRSQQKQLVDRLEATVDAADRASIELPAQIDDYRTAVSAQGDADVTRVQAAFERSVAGLRSTRDDVAQDARSTIEGQRETLREHGEQLTAALHEQTVASLEQIAESTSASTRDLQGATALLVADLSRVMLDLGDRQVNGSGLLGSMSTSAAKAGSADVQLALASQNAAGYANIRGQDVAGLMLRQAQFEASLDAAASMPPFQLEVPAGATTQTFYSFRLGGGR</sequence>
<comment type="caution">
    <text evidence="4">The sequence shown here is derived from an EMBL/GenBank/DDBJ whole genome shotgun (WGS) entry which is preliminary data.</text>
</comment>
<evidence type="ECO:0000256" key="3">
    <source>
        <dbReference type="SAM" id="SignalP"/>
    </source>
</evidence>
<dbReference type="RefSeq" id="WP_111250400.1">
    <property type="nucleotide sequence ID" value="NZ_QKWH01000003.1"/>
</dbReference>
<evidence type="ECO:0000313" key="5">
    <source>
        <dbReference type="Proteomes" id="UP000248783"/>
    </source>
</evidence>
<feature type="chain" id="PRO_5039048616" evidence="3">
    <location>
        <begin position="40"/>
        <end position="965"/>
    </location>
</feature>
<dbReference type="EMBL" id="QKWH01000003">
    <property type="protein sequence ID" value="PZR53733.1"/>
    <property type="molecule type" value="Genomic_DNA"/>
</dbReference>
<evidence type="ECO:0000313" key="4">
    <source>
        <dbReference type="EMBL" id="PZR53733.1"/>
    </source>
</evidence>
<gene>
    <name evidence="4" type="ORF">DNL40_06310</name>
</gene>
<feature type="compositionally biased region" description="Low complexity" evidence="2">
    <location>
        <begin position="605"/>
        <end position="616"/>
    </location>
</feature>
<dbReference type="AlphaFoldDB" id="A0A2W5WSW7"/>
<evidence type="ECO:0000256" key="2">
    <source>
        <dbReference type="SAM" id="MobiDB-lite"/>
    </source>
</evidence>
<feature type="coiled-coil region" evidence="1">
    <location>
        <begin position="719"/>
        <end position="764"/>
    </location>
</feature>
<keyword evidence="1" id="KW-0175">Coiled coil</keyword>
<name>A0A2W5WSW7_9MICO</name>
<evidence type="ECO:0000256" key="1">
    <source>
        <dbReference type="SAM" id="Coils"/>
    </source>
</evidence>
<feature type="region of interest" description="Disordered" evidence="2">
    <location>
        <begin position="590"/>
        <end position="679"/>
    </location>
</feature>
<feature type="signal peptide" evidence="3">
    <location>
        <begin position="1"/>
        <end position="39"/>
    </location>
</feature>
<keyword evidence="3" id="KW-0732">Signal</keyword>